<feature type="domain" description="SH3b" evidence="2">
    <location>
        <begin position="82"/>
        <end position="144"/>
    </location>
</feature>
<evidence type="ECO:0000313" key="4">
    <source>
        <dbReference type="Proteomes" id="UP000184171"/>
    </source>
</evidence>
<dbReference type="AlphaFoldDB" id="A0A1M6F8C5"/>
<gene>
    <name evidence="3" type="ORF">SAMN02745165_01189</name>
</gene>
<feature type="chain" id="PRO_5012816304" evidence="1">
    <location>
        <begin position="20"/>
        <end position="144"/>
    </location>
</feature>
<dbReference type="RefSeq" id="WP_072906742.1">
    <property type="nucleotide sequence ID" value="NZ_FQZT01000003.1"/>
</dbReference>
<dbReference type="PANTHER" id="PTHR34408">
    <property type="entry name" value="FAMILY PROTEIN, PUTATIVE-RELATED"/>
    <property type="match status" value="1"/>
</dbReference>
<reference evidence="3 4" key="1">
    <citation type="submission" date="2016-11" db="EMBL/GenBank/DDBJ databases">
        <authorList>
            <person name="Jaros S."/>
            <person name="Januszkiewicz K."/>
            <person name="Wedrychowicz H."/>
        </authorList>
    </citation>
    <scope>NUCLEOTIDE SEQUENCE [LARGE SCALE GENOMIC DNA]</scope>
    <source>
        <strain evidence="3 4">DSM 5091</strain>
    </source>
</reference>
<evidence type="ECO:0000256" key="1">
    <source>
        <dbReference type="SAM" id="SignalP"/>
    </source>
</evidence>
<organism evidence="3 4">
    <name type="scientific">Malonomonas rubra DSM 5091</name>
    <dbReference type="NCBI Taxonomy" id="1122189"/>
    <lineage>
        <taxon>Bacteria</taxon>
        <taxon>Pseudomonadati</taxon>
        <taxon>Thermodesulfobacteriota</taxon>
        <taxon>Desulfuromonadia</taxon>
        <taxon>Desulfuromonadales</taxon>
        <taxon>Geopsychrobacteraceae</taxon>
        <taxon>Malonomonas</taxon>
    </lineage>
</organism>
<name>A0A1M6F8C5_MALRU</name>
<dbReference type="Gene3D" id="2.30.30.40">
    <property type="entry name" value="SH3 Domains"/>
    <property type="match status" value="2"/>
</dbReference>
<accession>A0A1M6F8C5</accession>
<protein>
    <submittedName>
        <fullName evidence="3">SH3 domain-containing protein</fullName>
    </submittedName>
</protein>
<dbReference type="Proteomes" id="UP000184171">
    <property type="component" value="Unassembled WGS sequence"/>
</dbReference>
<dbReference type="SMART" id="SM00287">
    <property type="entry name" value="SH3b"/>
    <property type="match status" value="2"/>
</dbReference>
<dbReference type="EMBL" id="FQZT01000003">
    <property type="protein sequence ID" value="SHI93957.1"/>
    <property type="molecule type" value="Genomic_DNA"/>
</dbReference>
<keyword evidence="4" id="KW-1185">Reference proteome</keyword>
<dbReference type="OrthoDB" id="5297720at2"/>
<dbReference type="STRING" id="1122189.SAMN02745165_01189"/>
<proteinExistence type="predicted"/>
<dbReference type="Pfam" id="PF08239">
    <property type="entry name" value="SH3_3"/>
    <property type="match status" value="1"/>
</dbReference>
<feature type="signal peptide" evidence="1">
    <location>
        <begin position="1"/>
        <end position="19"/>
    </location>
</feature>
<dbReference type="InterPro" id="IPR003646">
    <property type="entry name" value="SH3-like_bac-type"/>
</dbReference>
<evidence type="ECO:0000313" key="3">
    <source>
        <dbReference type="EMBL" id="SHI93957.1"/>
    </source>
</evidence>
<keyword evidence="1" id="KW-0732">Signal</keyword>
<dbReference type="PANTHER" id="PTHR34408:SF1">
    <property type="entry name" value="GLYCOSYL HYDROLASE FAMILY 19 DOMAIN-CONTAINING PROTEIN HI_1415"/>
    <property type="match status" value="1"/>
</dbReference>
<evidence type="ECO:0000259" key="2">
    <source>
        <dbReference type="PROSITE" id="PS51781"/>
    </source>
</evidence>
<sequence length="144" mass="16133">MKKIIIVSLLLFTATTSLAKMVSVIHLPAELRDKPMVSGSKMIQKLERYAPLEVIESGSDYYKVKTRSGKVGYLHRSLTGDIKSVVVTGDICNVRTGPGTEFPIVFKAYKGNSFKVLSQEQDWVEIQGPDNKTGWIWQNLVWGE</sequence>
<dbReference type="PROSITE" id="PS51781">
    <property type="entry name" value="SH3B"/>
    <property type="match status" value="1"/>
</dbReference>
<dbReference type="InterPro" id="IPR052354">
    <property type="entry name" value="Cell_Wall_Dynamics_Protein"/>
</dbReference>